<dbReference type="EMBL" id="GBXM01029445">
    <property type="protein sequence ID" value="JAH79132.1"/>
    <property type="molecule type" value="Transcribed_RNA"/>
</dbReference>
<protein>
    <submittedName>
        <fullName evidence="1">Uncharacterized protein</fullName>
    </submittedName>
</protein>
<proteinExistence type="predicted"/>
<reference evidence="1" key="1">
    <citation type="submission" date="2014-11" db="EMBL/GenBank/DDBJ databases">
        <authorList>
            <person name="Amaro Gonzalez C."/>
        </authorList>
    </citation>
    <scope>NUCLEOTIDE SEQUENCE</scope>
</reference>
<dbReference type="AlphaFoldDB" id="A0A0E9VM40"/>
<organism evidence="1">
    <name type="scientific">Anguilla anguilla</name>
    <name type="common">European freshwater eel</name>
    <name type="synonym">Muraena anguilla</name>
    <dbReference type="NCBI Taxonomy" id="7936"/>
    <lineage>
        <taxon>Eukaryota</taxon>
        <taxon>Metazoa</taxon>
        <taxon>Chordata</taxon>
        <taxon>Craniata</taxon>
        <taxon>Vertebrata</taxon>
        <taxon>Euteleostomi</taxon>
        <taxon>Actinopterygii</taxon>
        <taxon>Neopterygii</taxon>
        <taxon>Teleostei</taxon>
        <taxon>Anguilliformes</taxon>
        <taxon>Anguillidae</taxon>
        <taxon>Anguilla</taxon>
    </lineage>
</organism>
<sequence length="26" mass="2931">MGTHLSFSPAPRHLILLIKVLIEDDD</sequence>
<accession>A0A0E9VM40</accession>
<reference evidence="1" key="2">
    <citation type="journal article" date="2015" name="Fish Shellfish Immunol.">
        <title>Early steps in the European eel (Anguilla anguilla)-Vibrio vulnificus interaction in the gills: Role of the RtxA13 toxin.</title>
        <authorList>
            <person name="Callol A."/>
            <person name="Pajuelo D."/>
            <person name="Ebbesson L."/>
            <person name="Teles M."/>
            <person name="MacKenzie S."/>
            <person name="Amaro C."/>
        </authorList>
    </citation>
    <scope>NUCLEOTIDE SEQUENCE</scope>
</reference>
<name>A0A0E9VM40_ANGAN</name>
<evidence type="ECO:0000313" key="1">
    <source>
        <dbReference type="EMBL" id="JAH79132.1"/>
    </source>
</evidence>